<reference evidence="3 4" key="1">
    <citation type="submission" date="2012-05" db="EMBL/GenBank/DDBJ databases">
        <authorList>
            <person name="Weinstock G."/>
            <person name="Sodergren E."/>
            <person name="Lobos E.A."/>
            <person name="Fulton L."/>
            <person name="Fulton R."/>
            <person name="Courtney L."/>
            <person name="Fronick C."/>
            <person name="O'Laughlin M."/>
            <person name="Godfrey J."/>
            <person name="Wilson R.M."/>
            <person name="Miner T."/>
            <person name="Farmer C."/>
            <person name="Delehaunty K."/>
            <person name="Cordes M."/>
            <person name="Minx P."/>
            <person name="Tomlinson C."/>
            <person name="Chen J."/>
            <person name="Wollam A."/>
            <person name="Pepin K.H."/>
            <person name="Bhonagiri V."/>
            <person name="Zhang X."/>
            <person name="Suruliraj S."/>
            <person name="Warren W."/>
            <person name="Mitreva M."/>
            <person name="Mardis E.R."/>
            <person name="Wilson R.K."/>
        </authorList>
    </citation>
    <scope>NUCLEOTIDE SEQUENCE [LARGE SCALE GENOMIC DNA]</scope>
    <source>
        <strain evidence="3 4">F0235</strain>
    </source>
</reference>
<dbReference type="PATRIC" id="fig|1035195.3.peg.1412"/>
<evidence type="ECO:0000313" key="4">
    <source>
        <dbReference type="Proteomes" id="UP000010445"/>
    </source>
</evidence>
<dbReference type="Gene3D" id="3.40.190.120">
    <property type="entry name" value="Osmoprotection protein (prox), domain 2"/>
    <property type="match status" value="1"/>
</dbReference>
<feature type="domain" description="ABC-type glycine betaine transport system substrate-binding" evidence="2">
    <location>
        <begin position="49"/>
        <end position="318"/>
    </location>
</feature>
<dbReference type="SUPFAM" id="SSF53850">
    <property type="entry name" value="Periplasmic binding protein-like II"/>
    <property type="match status" value="1"/>
</dbReference>
<feature type="signal peptide" evidence="1">
    <location>
        <begin position="1"/>
        <end position="21"/>
    </location>
</feature>
<feature type="chain" id="PRO_5039438431" evidence="1">
    <location>
        <begin position="22"/>
        <end position="326"/>
    </location>
</feature>
<dbReference type="PROSITE" id="PS51257">
    <property type="entry name" value="PROKAR_LIPOPROTEIN"/>
    <property type="match status" value="1"/>
</dbReference>
<name>L1MH44_9CORY</name>
<evidence type="ECO:0000256" key="1">
    <source>
        <dbReference type="SAM" id="SignalP"/>
    </source>
</evidence>
<dbReference type="EMBL" id="AMEM01000018">
    <property type="protein sequence ID" value="EKX90350.1"/>
    <property type="molecule type" value="Genomic_DNA"/>
</dbReference>
<organism evidence="3 4">
    <name type="scientific">Corynebacterium durum F0235</name>
    <dbReference type="NCBI Taxonomy" id="1035195"/>
    <lineage>
        <taxon>Bacteria</taxon>
        <taxon>Bacillati</taxon>
        <taxon>Actinomycetota</taxon>
        <taxon>Actinomycetes</taxon>
        <taxon>Mycobacteriales</taxon>
        <taxon>Corynebacteriaceae</taxon>
        <taxon>Corynebacterium</taxon>
    </lineage>
</organism>
<gene>
    <name evidence="3" type="ORF">HMPREF9997_01565</name>
</gene>
<dbReference type="Pfam" id="PF04069">
    <property type="entry name" value="OpuAC"/>
    <property type="match status" value="1"/>
</dbReference>
<dbReference type="eggNOG" id="COG1732">
    <property type="taxonomic scope" value="Bacteria"/>
</dbReference>
<dbReference type="InterPro" id="IPR007210">
    <property type="entry name" value="ABC_Gly_betaine_transp_sub-bd"/>
</dbReference>
<accession>L1MH44</accession>
<dbReference type="STRING" id="1035195.HMPREF9997_01565"/>
<keyword evidence="1" id="KW-0732">Signal</keyword>
<evidence type="ECO:0000313" key="3">
    <source>
        <dbReference type="EMBL" id="EKX90350.1"/>
    </source>
</evidence>
<protein>
    <submittedName>
        <fullName evidence="3">ABC transporter, substrate-binding protein, QAT family</fullName>
    </submittedName>
</protein>
<dbReference type="Proteomes" id="UP000010445">
    <property type="component" value="Unassembled WGS sequence"/>
</dbReference>
<sequence length="326" mass="35469">MRMLKKISLCCVMLFGLGLSACGLQPSTSTVPAMTEGSIKPIANAHDESITITSKNFTEQIVLGKIAVLIAKASGFDVTDMTNVPGSQPSRNLMVSGQADLAFEYTGTAWLAYLGHEDGIPDKQKQWQAVHDADLANGLTWGQPAPLNNTYAFAVRPEFAKQHNISKLSDIASVPVEERTMCVESEFNSRVDGLNPMLKLYGIPRGTPDGVPEGNISLMDTGTVYQATADGSCNFGEVFTTDGRIQSLNLVILEDDQHFFPAYNAAPVFNTEFLNKHPELAERFAQVTPLLDDDTMRSLNLKVDVEGADPGQVAYDWMVEKGFIGK</sequence>
<keyword evidence="4" id="KW-1185">Reference proteome</keyword>
<comment type="caution">
    <text evidence="3">The sequence shown here is derived from an EMBL/GenBank/DDBJ whole genome shotgun (WGS) entry which is preliminary data.</text>
</comment>
<dbReference type="CDD" id="cd13611">
    <property type="entry name" value="PBP2_YehZ"/>
    <property type="match status" value="1"/>
</dbReference>
<dbReference type="GO" id="GO:0043190">
    <property type="term" value="C:ATP-binding cassette (ABC) transporter complex"/>
    <property type="evidence" value="ECO:0007669"/>
    <property type="project" value="InterPro"/>
</dbReference>
<dbReference type="HOGENOM" id="CLU_038355_1_0_11"/>
<proteinExistence type="predicted"/>
<dbReference type="Gene3D" id="3.40.190.10">
    <property type="entry name" value="Periplasmic binding protein-like II"/>
    <property type="match status" value="1"/>
</dbReference>
<evidence type="ECO:0000259" key="2">
    <source>
        <dbReference type="Pfam" id="PF04069"/>
    </source>
</evidence>
<dbReference type="GO" id="GO:0022857">
    <property type="term" value="F:transmembrane transporter activity"/>
    <property type="evidence" value="ECO:0007669"/>
    <property type="project" value="InterPro"/>
</dbReference>
<dbReference type="AlphaFoldDB" id="L1MH44"/>